<evidence type="ECO:0000259" key="3">
    <source>
        <dbReference type="PROSITE" id="PS51186"/>
    </source>
</evidence>
<dbReference type="CDD" id="cd04301">
    <property type="entry name" value="NAT_SF"/>
    <property type="match status" value="1"/>
</dbReference>
<dbReference type="Gene3D" id="3.40.630.30">
    <property type="match status" value="1"/>
</dbReference>
<dbReference type="Proteomes" id="UP000266067">
    <property type="component" value="Unassembled WGS sequence"/>
</dbReference>
<comment type="caution">
    <text evidence="4">The sequence shown here is derived from an EMBL/GenBank/DDBJ whole genome shotgun (WGS) entry which is preliminary data.</text>
</comment>
<evidence type="ECO:0000256" key="2">
    <source>
        <dbReference type="ARBA" id="ARBA00023315"/>
    </source>
</evidence>
<dbReference type="InterPro" id="IPR050832">
    <property type="entry name" value="Bact_Acetyltransf"/>
</dbReference>
<keyword evidence="1 4" id="KW-0808">Transferase</keyword>
<evidence type="ECO:0000313" key="5">
    <source>
        <dbReference type="Proteomes" id="UP000266067"/>
    </source>
</evidence>
<dbReference type="RefSeq" id="WP_119608059.1">
    <property type="nucleotide sequence ID" value="NZ_QXFH01000072.1"/>
</dbReference>
<proteinExistence type="predicted"/>
<feature type="domain" description="N-acetyltransferase" evidence="3">
    <location>
        <begin position="16"/>
        <end position="157"/>
    </location>
</feature>
<dbReference type="EMBL" id="QXFH01000072">
    <property type="protein sequence ID" value="RIV32792.1"/>
    <property type="molecule type" value="Genomic_DNA"/>
</dbReference>
<dbReference type="PANTHER" id="PTHR43877">
    <property type="entry name" value="AMINOALKYLPHOSPHONATE N-ACETYLTRANSFERASE-RELATED-RELATED"/>
    <property type="match status" value="1"/>
</dbReference>
<dbReference type="SUPFAM" id="SSF55729">
    <property type="entry name" value="Acyl-CoA N-acyltransferases (Nat)"/>
    <property type="match status" value="1"/>
</dbReference>
<reference evidence="4 5" key="1">
    <citation type="submission" date="2018-08" db="EMBL/GenBank/DDBJ databases">
        <title>Proposal of Muricauda 72 sp.nov. and Muricauda NH166 sp.nov., isolated from seawater.</title>
        <authorList>
            <person name="Cheng H."/>
            <person name="Wu Y.-H."/>
            <person name="Guo L.-L."/>
            <person name="Xu X.-W."/>
        </authorList>
    </citation>
    <scope>NUCLEOTIDE SEQUENCE [LARGE SCALE GENOMIC DNA]</scope>
    <source>
        <strain evidence="4 5">KCTC 22173</strain>
    </source>
</reference>
<evidence type="ECO:0000313" key="4">
    <source>
        <dbReference type="EMBL" id="RIV32792.1"/>
    </source>
</evidence>
<sequence length="159" mass="17961">MNIPFTIVPYSEAFKDAFRTLNEEWITKYFKMEEMDRITLHHPKEYILDKGGYIAVALLDRNPVGVCALIPCQYDGFDFELSKMGVSPKAQGKGVGKLLGQHIIEQAKQLGAKKIFLESNRKLAPALSLYKNLGFKEITKIASPYARSDIQMELTLTDS</sequence>
<dbReference type="Pfam" id="PF00583">
    <property type="entry name" value="Acetyltransf_1"/>
    <property type="match status" value="1"/>
</dbReference>
<organism evidence="4 5">
    <name type="scientific">Flagellimonas lutimaris</name>
    <dbReference type="NCBI Taxonomy" id="475082"/>
    <lineage>
        <taxon>Bacteria</taxon>
        <taxon>Pseudomonadati</taxon>
        <taxon>Bacteroidota</taxon>
        <taxon>Flavobacteriia</taxon>
        <taxon>Flavobacteriales</taxon>
        <taxon>Flavobacteriaceae</taxon>
        <taxon>Flagellimonas</taxon>
    </lineage>
</organism>
<keyword evidence="2" id="KW-0012">Acyltransferase</keyword>
<dbReference type="GO" id="GO:0016747">
    <property type="term" value="F:acyltransferase activity, transferring groups other than amino-acyl groups"/>
    <property type="evidence" value="ECO:0007669"/>
    <property type="project" value="InterPro"/>
</dbReference>
<name>A0A3A1N622_9FLAO</name>
<gene>
    <name evidence="4" type="ORF">D2V08_10175</name>
</gene>
<keyword evidence="5" id="KW-1185">Reference proteome</keyword>
<dbReference type="InterPro" id="IPR016181">
    <property type="entry name" value="Acyl_CoA_acyltransferase"/>
</dbReference>
<dbReference type="PROSITE" id="PS51186">
    <property type="entry name" value="GNAT"/>
    <property type="match status" value="1"/>
</dbReference>
<protein>
    <submittedName>
        <fullName evidence="4">GNAT family N-acetyltransferase</fullName>
    </submittedName>
</protein>
<dbReference type="InterPro" id="IPR000182">
    <property type="entry name" value="GNAT_dom"/>
</dbReference>
<evidence type="ECO:0000256" key="1">
    <source>
        <dbReference type="ARBA" id="ARBA00022679"/>
    </source>
</evidence>
<dbReference type="AlphaFoldDB" id="A0A3A1N622"/>
<accession>A0A3A1N622</accession>
<dbReference type="OrthoDB" id="1431064at2"/>